<evidence type="ECO:0000313" key="3">
    <source>
        <dbReference type="EMBL" id="SOH95501.1"/>
    </source>
</evidence>
<dbReference type="Pfam" id="PF01041">
    <property type="entry name" value="DegT_DnrJ_EryC1"/>
    <property type="match status" value="1"/>
</dbReference>
<organism evidence="3 4">
    <name type="scientific">Pontivivens marinum</name>
    <dbReference type="NCBI Taxonomy" id="1690039"/>
    <lineage>
        <taxon>Bacteria</taxon>
        <taxon>Pseudomonadati</taxon>
        <taxon>Pseudomonadota</taxon>
        <taxon>Alphaproteobacteria</taxon>
        <taxon>Rhodobacterales</taxon>
        <taxon>Paracoccaceae</taxon>
        <taxon>Pontivivens</taxon>
    </lineage>
</organism>
<keyword evidence="3" id="KW-0808">Transferase</keyword>
<evidence type="ECO:0000313" key="4">
    <source>
        <dbReference type="Proteomes" id="UP000220034"/>
    </source>
</evidence>
<keyword evidence="3" id="KW-0032">Aminotransferase</keyword>
<dbReference type="Proteomes" id="UP000220034">
    <property type="component" value="Unassembled WGS sequence"/>
</dbReference>
<accession>A0A2C9CVJ1</accession>
<dbReference type="InterPro" id="IPR015424">
    <property type="entry name" value="PyrdxlP-dep_Trfase"/>
</dbReference>
<dbReference type="SUPFAM" id="SSF53383">
    <property type="entry name" value="PLP-dependent transferases"/>
    <property type="match status" value="1"/>
</dbReference>
<dbReference type="GO" id="GO:0030170">
    <property type="term" value="F:pyridoxal phosphate binding"/>
    <property type="evidence" value="ECO:0007669"/>
    <property type="project" value="TreeGrafter"/>
</dbReference>
<name>A0A2C9CVJ1_9RHOB</name>
<keyword evidence="1" id="KW-0663">Pyridoxal phosphate</keyword>
<proteinExistence type="inferred from homology"/>
<dbReference type="EMBL" id="OCTN01000011">
    <property type="protein sequence ID" value="SOH95501.1"/>
    <property type="molecule type" value="Genomic_DNA"/>
</dbReference>
<dbReference type="AlphaFoldDB" id="A0A2C9CVJ1"/>
<gene>
    <name evidence="3" type="ORF">SAMN06273572_11181</name>
</gene>
<dbReference type="GO" id="GO:0008483">
    <property type="term" value="F:transaminase activity"/>
    <property type="evidence" value="ECO:0007669"/>
    <property type="project" value="UniProtKB-KW"/>
</dbReference>
<sequence length="298" mass="31744">MALGIRGTVAVPSFTFPATASAVFQAGAMPVGIEANPQSWEMDPTALRARLGAGDIEAVVHVRSFGYCRNLDVIEDICAEHNIPLIVDAAAAFGGAEPDGQLVGHRGVAEVVSLHATKPFAAGEGGAVLASPELISEVKNAINFALQGGLAGDRWGLNGKMSEFSAAVGRAALVRLPDVIEFRRAQADYWLTLLQDLDGVAVPQGHGAPPWQLFACRMLGRDASAIRATLADNGVESRVYYSPTVASRWSETPPRMAEVMSRDMLSLPMGRHLSRDDQRYVAELLSQILAKTPSVVNE</sequence>
<reference evidence="4" key="1">
    <citation type="submission" date="2017-09" db="EMBL/GenBank/DDBJ databases">
        <authorList>
            <person name="Varghese N."/>
            <person name="Submissions S."/>
        </authorList>
    </citation>
    <scope>NUCLEOTIDE SEQUENCE [LARGE SCALE GENOMIC DNA]</scope>
    <source>
        <strain evidence="4">C7</strain>
    </source>
</reference>
<keyword evidence="4" id="KW-1185">Reference proteome</keyword>
<dbReference type="PANTHER" id="PTHR30244">
    <property type="entry name" value="TRANSAMINASE"/>
    <property type="match status" value="1"/>
</dbReference>
<dbReference type="InterPro" id="IPR000653">
    <property type="entry name" value="DegT/StrS_aminotransferase"/>
</dbReference>
<dbReference type="PANTHER" id="PTHR30244:SF9">
    <property type="entry name" value="PROTEIN RV3402C"/>
    <property type="match status" value="1"/>
</dbReference>
<dbReference type="Gene3D" id="3.40.640.10">
    <property type="entry name" value="Type I PLP-dependent aspartate aminotransferase-like (Major domain)"/>
    <property type="match status" value="1"/>
</dbReference>
<evidence type="ECO:0000256" key="2">
    <source>
        <dbReference type="ARBA" id="ARBA00037999"/>
    </source>
</evidence>
<evidence type="ECO:0000256" key="1">
    <source>
        <dbReference type="ARBA" id="ARBA00022898"/>
    </source>
</evidence>
<protein>
    <submittedName>
        <fullName evidence="3">UDP-2-acetamido-2-deoxy-ribo-hexuluronate aminotransferase</fullName>
    </submittedName>
</protein>
<dbReference type="InterPro" id="IPR015421">
    <property type="entry name" value="PyrdxlP-dep_Trfase_major"/>
</dbReference>
<dbReference type="GO" id="GO:0000271">
    <property type="term" value="P:polysaccharide biosynthetic process"/>
    <property type="evidence" value="ECO:0007669"/>
    <property type="project" value="TreeGrafter"/>
</dbReference>
<comment type="similarity">
    <text evidence="2">Belongs to the DegT/DnrJ/EryC1 family.</text>
</comment>